<comment type="caution">
    <text evidence="1">The sequence shown here is derived from an EMBL/GenBank/DDBJ whole genome shotgun (WGS) entry which is preliminary data.</text>
</comment>
<dbReference type="Pfam" id="PF12259">
    <property type="entry name" value="Baculo_F"/>
    <property type="match status" value="1"/>
</dbReference>
<accession>A0ABD2NSI5</accession>
<protein>
    <submittedName>
        <fullName evidence="1">Uncharacterized protein</fullName>
    </submittedName>
</protein>
<organism evidence="1 2">
    <name type="scientific">Cryptolaemus montrouzieri</name>
    <dbReference type="NCBI Taxonomy" id="559131"/>
    <lineage>
        <taxon>Eukaryota</taxon>
        <taxon>Metazoa</taxon>
        <taxon>Ecdysozoa</taxon>
        <taxon>Arthropoda</taxon>
        <taxon>Hexapoda</taxon>
        <taxon>Insecta</taxon>
        <taxon>Pterygota</taxon>
        <taxon>Neoptera</taxon>
        <taxon>Endopterygota</taxon>
        <taxon>Coleoptera</taxon>
        <taxon>Polyphaga</taxon>
        <taxon>Cucujiformia</taxon>
        <taxon>Coccinelloidea</taxon>
        <taxon>Coccinellidae</taxon>
        <taxon>Scymninae</taxon>
        <taxon>Scymnini</taxon>
        <taxon>Cryptolaemus</taxon>
    </lineage>
</organism>
<dbReference type="EMBL" id="JABFTP020000144">
    <property type="protein sequence ID" value="KAL3281692.1"/>
    <property type="molecule type" value="Genomic_DNA"/>
</dbReference>
<gene>
    <name evidence="1" type="ORF">HHI36_004898</name>
</gene>
<evidence type="ECO:0000313" key="2">
    <source>
        <dbReference type="Proteomes" id="UP001516400"/>
    </source>
</evidence>
<reference evidence="1 2" key="1">
    <citation type="journal article" date="2021" name="BMC Biol.">
        <title>Horizontally acquired antibacterial genes associated with adaptive radiation of ladybird beetles.</title>
        <authorList>
            <person name="Li H.S."/>
            <person name="Tang X.F."/>
            <person name="Huang Y.H."/>
            <person name="Xu Z.Y."/>
            <person name="Chen M.L."/>
            <person name="Du X.Y."/>
            <person name="Qiu B.Y."/>
            <person name="Chen P.T."/>
            <person name="Zhang W."/>
            <person name="Slipinski A."/>
            <person name="Escalona H.E."/>
            <person name="Waterhouse R.M."/>
            <person name="Zwick A."/>
            <person name="Pang H."/>
        </authorList>
    </citation>
    <scope>NUCLEOTIDE SEQUENCE [LARGE SCALE GENOMIC DNA]</scope>
    <source>
        <strain evidence="1">SYSU2018</strain>
    </source>
</reference>
<dbReference type="Proteomes" id="UP001516400">
    <property type="component" value="Unassembled WGS sequence"/>
</dbReference>
<dbReference type="InterPro" id="IPR022048">
    <property type="entry name" value="Envelope_fusion-like"/>
</dbReference>
<proteinExistence type="predicted"/>
<sequence length="190" mass="22375">MYSIPVPHYEDASLFSYIGPSRPFTIISSNKQFYYNLYNLENCFEYLPANWLCERIFTMNKINSNNEECEIQMLTENNHNIIPKSCNVKNFIAEFEIWHELRNNEWLYSITYPTQLSIVCEEKTTKIENVQKLAIFELQPKCKAFTSNFIFEVQSQMGSHKLSNIIPMTIIDEDDCGKLLRKTFHLVVSD</sequence>
<dbReference type="AlphaFoldDB" id="A0ABD2NSI5"/>
<keyword evidence="2" id="KW-1185">Reference proteome</keyword>
<name>A0ABD2NSI5_9CUCU</name>
<evidence type="ECO:0000313" key="1">
    <source>
        <dbReference type="EMBL" id="KAL3281692.1"/>
    </source>
</evidence>